<name>A0AAV1PIT9_SCOSC</name>
<dbReference type="EMBL" id="CAWUFR010000158">
    <property type="protein sequence ID" value="CAK6970474.1"/>
    <property type="molecule type" value="Genomic_DNA"/>
</dbReference>
<proteinExistence type="predicted"/>
<gene>
    <name evidence="2" type="ORF">FSCOSCO3_A009014</name>
</gene>
<feature type="compositionally biased region" description="Basic and acidic residues" evidence="1">
    <location>
        <begin position="56"/>
        <end position="82"/>
    </location>
</feature>
<comment type="caution">
    <text evidence="2">The sequence shown here is derived from an EMBL/GenBank/DDBJ whole genome shotgun (WGS) entry which is preliminary data.</text>
</comment>
<feature type="region of interest" description="Disordered" evidence="1">
    <location>
        <begin position="40"/>
        <end position="82"/>
    </location>
</feature>
<organism evidence="2 3">
    <name type="scientific">Scomber scombrus</name>
    <name type="common">Atlantic mackerel</name>
    <name type="synonym">Scomber vernalis</name>
    <dbReference type="NCBI Taxonomy" id="13677"/>
    <lineage>
        <taxon>Eukaryota</taxon>
        <taxon>Metazoa</taxon>
        <taxon>Chordata</taxon>
        <taxon>Craniata</taxon>
        <taxon>Vertebrata</taxon>
        <taxon>Euteleostomi</taxon>
        <taxon>Actinopterygii</taxon>
        <taxon>Neopterygii</taxon>
        <taxon>Teleostei</taxon>
        <taxon>Neoteleostei</taxon>
        <taxon>Acanthomorphata</taxon>
        <taxon>Pelagiaria</taxon>
        <taxon>Scombriformes</taxon>
        <taxon>Scombridae</taxon>
        <taxon>Scomber</taxon>
    </lineage>
</organism>
<reference evidence="2 3" key="1">
    <citation type="submission" date="2024-01" db="EMBL/GenBank/DDBJ databases">
        <authorList>
            <person name="Alioto T."/>
            <person name="Alioto T."/>
            <person name="Gomez Garrido J."/>
        </authorList>
    </citation>
    <scope>NUCLEOTIDE SEQUENCE [LARGE SCALE GENOMIC DNA]</scope>
</reference>
<dbReference type="Proteomes" id="UP001314229">
    <property type="component" value="Unassembled WGS sequence"/>
</dbReference>
<accession>A0AAV1PIT9</accession>
<dbReference type="AlphaFoldDB" id="A0AAV1PIT9"/>
<evidence type="ECO:0000313" key="3">
    <source>
        <dbReference type="Proteomes" id="UP001314229"/>
    </source>
</evidence>
<sequence length="212" mass="24490">MKERWLLYRCDTASNVNPRNRFDKLWQFLRVQLEQLQITGRPNSARAGEPGPVRNQRKDRGTEGRNDVHLPRPRQARREKNHHEILVIKPYPACSVIGAELQSSLSLSRSDPGQVRELQSLLNPSGERHCDLDKSPSAPSGQQELFRDSSLFLSSYRLVAMHQASKEDCLHLFHFLFDYFFSVEDFVNSSLDTMRSSPRERESLTSRGSMEF</sequence>
<feature type="region of interest" description="Disordered" evidence="1">
    <location>
        <begin position="192"/>
        <end position="212"/>
    </location>
</feature>
<protein>
    <submittedName>
        <fullName evidence="2">Uncharacterized protein</fullName>
    </submittedName>
</protein>
<evidence type="ECO:0000313" key="2">
    <source>
        <dbReference type="EMBL" id="CAK6970474.1"/>
    </source>
</evidence>
<keyword evidence="3" id="KW-1185">Reference proteome</keyword>
<evidence type="ECO:0000256" key="1">
    <source>
        <dbReference type="SAM" id="MobiDB-lite"/>
    </source>
</evidence>